<evidence type="ECO:0000313" key="1">
    <source>
        <dbReference type="EMBL" id="KAI9912123.1"/>
    </source>
</evidence>
<comment type="caution">
    <text evidence="1">The sequence shown here is derived from an EMBL/GenBank/DDBJ whole genome shotgun (WGS) entry which is preliminary data.</text>
</comment>
<proteinExistence type="predicted"/>
<name>A0ACC0W2E6_9STRA</name>
<evidence type="ECO:0000313" key="2">
    <source>
        <dbReference type="Proteomes" id="UP001163321"/>
    </source>
</evidence>
<protein>
    <submittedName>
        <fullName evidence="1">Uncharacterized protein</fullName>
    </submittedName>
</protein>
<sequence>MKTLSSRFSSRDELMTRQHCERSMRLSHLLFATLISSCTGWNSTVTNPQQGSVIDPRLRGEALSAEERGWAENILHMLEMLPTEASKAKQDVDKNIITVHEACDIREKLYQGFKTRINIPNNTPFKNLPNHAKDHLKSEFETFVKQNKKRLQQVQKWLKWRDQNYSGKEALDLPVYLNKDRIMNWLLQEAGKSEALVMPAEDPAITDEADKFDLTAVWEDFMQEKELSGLDNVPTFFYLDHETQAGVIHDFLMFIYEDKNRARQFDGWIQWLNSEPGRKEALTEKITGSPIPPLKRARKE</sequence>
<accession>A0ACC0W2E6</accession>
<dbReference type="EMBL" id="CM047584">
    <property type="protein sequence ID" value="KAI9912123.1"/>
    <property type="molecule type" value="Genomic_DNA"/>
</dbReference>
<reference evidence="1 2" key="1">
    <citation type="journal article" date="2022" name="bioRxiv">
        <title>The genome of the oomycete Peronosclerospora sorghi, a cosmopolitan pathogen of maize and sorghum, is inflated with dispersed pseudogenes.</title>
        <authorList>
            <person name="Fletcher K."/>
            <person name="Martin F."/>
            <person name="Isakeit T."/>
            <person name="Cavanaugh K."/>
            <person name="Magill C."/>
            <person name="Michelmore R."/>
        </authorList>
    </citation>
    <scope>NUCLEOTIDE SEQUENCE [LARGE SCALE GENOMIC DNA]</scope>
    <source>
        <strain evidence="1">P6</strain>
    </source>
</reference>
<organism evidence="1 2">
    <name type="scientific">Peronosclerospora sorghi</name>
    <dbReference type="NCBI Taxonomy" id="230839"/>
    <lineage>
        <taxon>Eukaryota</taxon>
        <taxon>Sar</taxon>
        <taxon>Stramenopiles</taxon>
        <taxon>Oomycota</taxon>
        <taxon>Peronosporomycetes</taxon>
        <taxon>Peronosporales</taxon>
        <taxon>Peronosporaceae</taxon>
        <taxon>Peronosclerospora</taxon>
    </lineage>
</organism>
<gene>
    <name evidence="1" type="ORF">PsorP6_009250</name>
</gene>
<dbReference type="Proteomes" id="UP001163321">
    <property type="component" value="Chromosome 5"/>
</dbReference>
<keyword evidence="2" id="KW-1185">Reference proteome</keyword>